<sequence length="173" mass="18109">MGVLSRLGRSGSRVPQLTLFLRAFGKPFEEALTGKRGCPPHPRAGRVDGHCLVTPWGRPMPVDNGPAIHGSSRESLGMSSAYIEPRTAVEHRLVALWSTGLGGIGIEAEPIGVEDDFFELGGDSLLAAELQLAIDMEFGVEVPAAALFLTPTIAALAEAVESAADNGGPEPVL</sequence>
<dbReference type="PANTHER" id="PTHR44845">
    <property type="entry name" value="CARRIER DOMAIN-CONTAINING PROTEIN"/>
    <property type="match status" value="1"/>
</dbReference>
<dbReference type="EMBL" id="CP023699">
    <property type="protein sequence ID" value="QEU97849.1"/>
    <property type="molecule type" value="Genomic_DNA"/>
</dbReference>
<proteinExistence type="predicted"/>
<dbReference type="Gene3D" id="1.10.1200.10">
    <property type="entry name" value="ACP-like"/>
    <property type="match status" value="1"/>
</dbReference>
<dbReference type="OrthoDB" id="2085352at2"/>
<evidence type="ECO:0000256" key="1">
    <source>
        <dbReference type="ARBA" id="ARBA00022450"/>
    </source>
</evidence>
<feature type="domain" description="Carrier" evidence="3">
    <location>
        <begin position="84"/>
        <end position="164"/>
    </location>
</feature>
<dbReference type="InterPro" id="IPR009081">
    <property type="entry name" value="PP-bd_ACP"/>
</dbReference>
<accession>A0A5J6GQY2</accession>
<protein>
    <recommendedName>
        <fullName evidence="3">Carrier domain-containing protein</fullName>
    </recommendedName>
</protein>
<dbReference type="GO" id="GO:0017000">
    <property type="term" value="P:antibiotic biosynthetic process"/>
    <property type="evidence" value="ECO:0007669"/>
    <property type="project" value="UniProtKB-ARBA"/>
</dbReference>
<keyword evidence="5" id="KW-1185">Reference proteome</keyword>
<dbReference type="PANTHER" id="PTHR44845:SF6">
    <property type="entry name" value="BETA-ALANINE-ACTIVATING ENZYME"/>
    <property type="match status" value="1"/>
</dbReference>
<dbReference type="InterPro" id="IPR036736">
    <property type="entry name" value="ACP-like_sf"/>
</dbReference>
<dbReference type="Pfam" id="PF00550">
    <property type="entry name" value="PP-binding"/>
    <property type="match status" value="1"/>
</dbReference>
<dbReference type="InterPro" id="IPR020806">
    <property type="entry name" value="PKS_PP-bd"/>
</dbReference>
<dbReference type="PROSITE" id="PS50075">
    <property type="entry name" value="CARRIER"/>
    <property type="match status" value="1"/>
</dbReference>
<name>A0A5J6GQY2_STRKN</name>
<dbReference type="Proteomes" id="UP000325529">
    <property type="component" value="Chromosome"/>
</dbReference>
<keyword evidence="2" id="KW-0597">Phosphoprotein</keyword>
<evidence type="ECO:0000256" key="2">
    <source>
        <dbReference type="ARBA" id="ARBA00022553"/>
    </source>
</evidence>
<gene>
    <name evidence="4" type="ORF">CP970_39305</name>
</gene>
<keyword evidence="1" id="KW-0596">Phosphopantetheine</keyword>
<reference evidence="4 5" key="1">
    <citation type="submission" date="2017-09" db="EMBL/GenBank/DDBJ databases">
        <authorList>
            <person name="Lee N."/>
            <person name="Cho B.-K."/>
        </authorList>
    </citation>
    <scope>NUCLEOTIDE SEQUENCE [LARGE SCALE GENOMIC DNA]</scope>
    <source>
        <strain evidence="4 5">ATCC 12853</strain>
    </source>
</reference>
<evidence type="ECO:0000313" key="4">
    <source>
        <dbReference type="EMBL" id="QEU97849.1"/>
    </source>
</evidence>
<dbReference type="GO" id="GO:0031177">
    <property type="term" value="F:phosphopantetheine binding"/>
    <property type="evidence" value="ECO:0007669"/>
    <property type="project" value="InterPro"/>
</dbReference>
<dbReference type="SUPFAM" id="SSF47336">
    <property type="entry name" value="ACP-like"/>
    <property type="match status" value="1"/>
</dbReference>
<dbReference type="AlphaFoldDB" id="A0A5J6GQY2"/>
<dbReference type="SMART" id="SM00823">
    <property type="entry name" value="PKS_PP"/>
    <property type="match status" value="1"/>
</dbReference>
<evidence type="ECO:0000313" key="5">
    <source>
        <dbReference type="Proteomes" id="UP000325529"/>
    </source>
</evidence>
<dbReference type="KEGG" id="ska:CP970_39305"/>
<evidence type="ECO:0000259" key="3">
    <source>
        <dbReference type="PROSITE" id="PS50075"/>
    </source>
</evidence>
<organism evidence="4 5">
    <name type="scientific">Streptomyces kanamyceticus</name>
    <dbReference type="NCBI Taxonomy" id="1967"/>
    <lineage>
        <taxon>Bacteria</taxon>
        <taxon>Bacillati</taxon>
        <taxon>Actinomycetota</taxon>
        <taxon>Actinomycetes</taxon>
        <taxon>Kitasatosporales</taxon>
        <taxon>Streptomycetaceae</taxon>
        <taxon>Streptomyces</taxon>
    </lineage>
</organism>